<dbReference type="RefSeq" id="WP_253647681.1">
    <property type="nucleotide sequence ID" value="NZ_BAAAMO010000002.1"/>
</dbReference>
<dbReference type="SUPFAM" id="SSF53067">
    <property type="entry name" value="Actin-like ATPase domain"/>
    <property type="match status" value="1"/>
</dbReference>
<keyword evidence="3" id="KW-1185">Reference proteome</keyword>
<dbReference type="Gene3D" id="3.30.420.40">
    <property type="match status" value="2"/>
</dbReference>
<accession>A0ABW3G634</accession>
<name>A0ABW3G634_9NOCA</name>
<dbReference type="Pfam" id="PF00480">
    <property type="entry name" value="ROK"/>
    <property type="match status" value="1"/>
</dbReference>
<comment type="similarity">
    <text evidence="1">Belongs to the ROK (NagC/XylR) family.</text>
</comment>
<evidence type="ECO:0000313" key="3">
    <source>
        <dbReference type="Proteomes" id="UP001597068"/>
    </source>
</evidence>
<gene>
    <name evidence="2" type="ORF">ACFQ04_00810</name>
</gene>
<protein>
    <submittedName>
        <fullName evidence="2">ROK family protein</fullName>
    </submittedName>
</protein>
<proteinExistence type="inferred from homology"/>
<organism evidence="2 3">
    <name type="scientific">Williamsia deligens</name>
    <dbReference type="NCBI Taxonomy" id="321325"/>
    <lineage>
        <taxon>Bacteria</taxon>
        <taxon>Bacillati</taxon>
        <taxon>Actinomycetota</taxon>
        <taxon>Actinomycetes</taxon>
        <taxon>Mycobacteriales</taxon>
        <taxon>Nocardiaceae</taxon>
        <taxon>Williamsia</taxon>
    </lineage>
</organism>
<dbReference type="EMBL" id="JBHTIL010000001">
    <property type="protein sequence ID" value="MFD0924267.1"/>
    <property type="molecule type" value="Genomic_DNA"/>
</dbReference>
<dbReference type="PANTHER" id="PTHR18964">
    <property type="entry name" value="ROK (REPRESSOR, ORF, KINASE) FAMILY"/>
    <property type="match status" value="1"/>
</dbReference>
<reference evidence="3" key="1">
    <citation type="journal article" date="2019" name="Int. J. Syst. Evol. Microbiol.">
        <title>The Global Catalogue of Microorganisms (GCM) 10K type strain sequencing project: providing services to taxonomists for standard genome sequencing and annotation.</title>
        <authorList>
            <consortium name="The Broad Institute Genomics Platform"/>
            <consortium name="The Broad Institute Genome Sequencing Center for Infectious Disease"/>
            <person name="Wu L."/>
            <person name="Ma J."/>
        </authorList>
    </citation>
    <scope>NUCLEOTIDE SEQUENCE [LARGE SCALE GENOMIC DNA]</scope>
    <source>
        <strain evidence="3">CCUG 50873</strain>
    </source>
</reference>
<comment type="caution">
    <text evidence="2">The sequence shown here is derived from an EMBL/GenBank/DDBJ whole genome shotgun (WGS) entry which is preliminary data.</text>
</comment>
<dbReference type="PANTHER" id="PTHR18964:SF169">
    <property type="entry name" value="N-ACETYLMANNOSAMINE KINASE"/>
    <property type="match status" value="1"/>
</dbReference>
<evidence type="ECO:0000313" key="2">
    <source>
        <dbReference type="EMBL" id="MFD0924267.1"/>
    </source>
</evidence>
<sequence length="316" mass="31302">MADPPDVAVAVDIGGTKVQAALVDSRGVVVEGTLTRAPTGRSASSDELDAAVLGVLAEVMASGAARTAVGGGHLVGIGVACAGPVDDVAGRVSPINLPAWRDHPLLQVISSAPVVGGIPVTLRRDGVAIALAEHWLGAGVGVASMMAMVVSTGIGGGILLGGRVVAGNAGHIGQIEVSGHVGEPSLGSRTTLESVASGPHTVAWARSQGFHGTTGEDLAVAVRAGDPTAAAAVDRLADVVAQGICSACALLDLDLVIIGGGFARVTDDLVARIGRRVATHPLPYVARTRVVPAQLGDAAPVVGAAAFVHRPDLLPG</sequence>
<evidence type="ECO:0000256" key="1">
    <source>
        <dbReference type="ARBA" id="ARBA00006479"/>
    </source>
</evidence>
<dbReference type="InterPro" id="IPR043129">
    <property type="entry name" value="ATPase_NBD"/>
</dbReference>
<dbReference type="Proteomes" id="UP001597068">
    <property type="component" value="Unassembled WGS sequence"/>
</dbReference>
<dbReference type="InterPro" id="IPR000600">
    <property type="entry name" value="ROK"/>
</dbReference>